<dbReference type="SUPFAM" id="SSF53254">
    <property type="entry name" value="Phosphoglycerate mutase-like"/>
    <property type="match status" value="1"/>
</dbReference>
<organism evidence="1 2">
    <name type="scientific">Mucilaginibacter agri</name>
    <dbReference type="NCBI Taxonomy" id="2695265"/>
    <lineage>
        <taxon>Bacteria</taxon>
        <taxon>Pseudomonadati</taxon>
        <taxon>Bacteroidota</taxon>
        <taxon>Sphingobacteriia</taxon>
        <taxon>Sphingobacteriales</taxon>
        <taxon>Sphingobacteriaceae</taxon>
        <taxon>Mucilaginibacter</taxon>
    </lineage>
</organism>
<reference evidence="1" key="1">
    <citation type="submission" date="2020-01" db="EMBL/GenBank/DDBJ databases">
        <authorList>
            <person name="Seo Y.L."/>
        </authorList>
    </citation>
    <scope>NUCLEOTIDE SEQUENCE</scope>
    <source>
        <strain evidence="1">R11</strain>
    </source>
</reference>
<dbReference type="InterPro" id="IPR013078">
    <property type="entry name" value="His_Pase_superF_clade-1"/>
</dbReference>
<dbReference type="Proteomes" id="UP000638732">
    <property type="component" value="Unassembled WGS sequence"/>
</dbReference>
<name>A0A965ZGN9_9SPHI</name>
<dbReference type="PANTHER" id="PTHR47623">
    <property type="entry name" value="OS09G0287300 PROTEIN"/>
    <property type="match status" value="1"/>
</dbReference>
<comment type="caution">
    <text evidence="1">The sequence shown here is derived from an EMBL/GenBank/DDBJ whole genome shotgun (WGS) entry which is preliminary data.</text>
</comment>
<gene>
    <name evidence="1" type="ORF">GSY63_10695</name>
</gene>
<evidence type="ECO:0000313" key="1">
    <source>
        <dbReference type="EMBL" id="NCD69823.1"/>
    </source>
</evidence>
<dbReference type="Gene3D" id="3.40.50.1240">
    <property type="entry name" value="Phosphoglycerate mutase-like"/>
    <property type="match status" value="1"/>
</dbReference>
<protein>
    <submittedName>
        <fullName evidence="1">Histidine phosphatase family protein</fullName>
    </submittedName>
</protein>
<reference evidence="1" key="2">
    <citation type="submission" date="2020-10" db="EMBL/GenBank/DDBJ databases">
        <title>Mucilaginibacter sp. nov., isolated from soil.</title>
        <authorList>
            <person name="Jeon C.O."/>
        </authorList>
    </citation>
    <scope>NUCLEOTIDE SEQUENCE</scope>
    <source>
        <strain evidence="1">R11</strain>
    </source>
</reference>
<proteinExistence type="predicted"/>
<dbReference type="EMBL" id="WWEO01000042">
    <property type="protein sequence ID" value="NCD69823.1"/>
    <property type="molecule type" value="Genomic_DNA"/>
</dbReference>
<sequence length="157" mass="17584">MKKLLIIRHAKASHDSDYEDFDRPLKKSGIKDAEQLAKKLETEGLIPQKMFTSPALRAKTTAEIVAKHLDLPELGFIDEVYEASESALLKMINQFPNQYDFVALSGHNPGLSYIITYLTGDYCNLDTCAAALLIFDTDIWNAISADTGKISWFNEPN</sequence>
<dbReference type="RefSeq" id="WP_166585802.1">
    <property type="nucleotide sequence ID" value="NZ_WWEO01000042.1"/>
</dbReference>
<dbReference type="PANTHER" id="PTHR47623:SF1">
    <property type="entry name" value="OS09G0287300 PROTEIN"/>
    <property type="match status" value="1"/>
</dbReference>
<accession>A0A965ZGN9</accession>
<evidence type="ECO:0000313" key="2">
    <source>
        <dbReference type="Proteomes" id="UP000638732"/>
    </source>
</evidence>
<dbReference type="InterPro" id="IPR029033">
    <property type="entry name" value="His_PPase_superfam"/>
</dbReference>
<dbReference type="CDD" id="cd07067">
    <property type="entry name" value="HP_PGM_like"/>
    <property type="match status" value="1"/>
</dbReference>
<dbReference type="Pfam" id="PF00300">
    <property type="entry name" value="His_Phos_1"/>
    <property type="match status" value="1"/>
</dbReference>
<keyword evidence="2" id="KW-1185">Reference proteome</keyword>
<dbReference type="AlphaFoldDB" id="A0A965ZGN9"/>